<dbReference type="EMBL" id="JAPFQO010000001">
    <property type="protein sequence ID" value="MCX2738827.1"/>
    <property type="molecule type" value="Genomic_DNA"/>
</dbReference>
<evidence type="ECO:0000256" key="1">
    <source>
        <dbReference type="SAM" id="Phobius"/>
    </source>
</evidence>
<evidence type="ECO:0000313" key="2">
    <source>
        <dbReference type="EMBL" id="MCX2738827.1"/>
    </source>
</evidence>
<keyword evidence="1" id="KW-0812">Transmembrane</keyword>
<dbReference type="RefSeq" id="WP_266050875.1">
    <property type="nucleotide sequence ID" value="NZ_JAPFQO010000001.1"/>
</dbReference>
<keyword evidence="3" id="KW-1185">Reference proteome</keyword>
<gene>
    <name evidence="2" type="ORF">OO017_02620</name>
</gene>
<dbReference type="Proteomes" id="UP001207228">
    <property type="component" value="Unassembled WGS sequence"/>
</dbReference>
<protein>
    <submittedName>
        <fullName evidence="2">Uncharacterized protein</fullName>
    </submittedName>
</protein>
<evidence type="ECO:0000313" key="3">
    <source>
        <dbReference type="Proteomes" id="UP001207228"/>
    </source>
</evidence>
<comment type="caution">
    <text evidence="2">The sequence shown here is derived from an EMBL/GenBank/DDBJ whole genome shotgun (WGS) entry which is preliminary data.</text>
</comment>
<keyword evidence="1" id="KW-0472">Membrane</keyword>
<proteinExistence type="predicted"/>
<name>A0ABT3RAD8_9BACT</name>
<organism evidence="2 3">
    <name type="scientific">Pontibacter anaerobius</name>
    <dbReference type="NCBI Taxonomy" id="2993940"/>
    <lineage>
        <taxon>Bacteria</taxon>
        <taxon>Pseudomonadati</taxon>
        <taxon>Bacteroidota</taxon>
        <taxon>Cytophagia</taxon>
        <taxon>Cytophagales</taxon>
        <taxon>Hymenobacteraceae</taxon>
        <taxon>Pontibacter</taxon>
    </lineage>
</organism>
<keyword evidence="1" id="KW-1133">Transmembrane helix</keyword>
<feature type="transmembrane region" description="Helical" evidence="1">
    <location>
        <begin position="56"/>
        <end position="74"/>
    </location>
</feature>
<sequence>MAKSKEEFLYCNDNFSYLDMKTAVVLGIVALALPIAFILIGYYLDYRSNKTGFLKDAKSIAAGLLLIIAVYFFLNFAGKGISSIFPINSNHGKTYNDFRAAKGIPVIESSWKVWPFAGNKYEVWWADSLNTDANIHTFKIIKYNLWGPVSEIDYFELENKGSRLETIYDYSHDTLVYTKITPKSASLVPLTGRTLPDTLYETTAPISPEDFKYILSEVAVN</sequence>
<reference evidence="2 3" key="1">
    <citation type="submission" date="2022-11" db="EMBL/GenBank/DDBJ databases">
        <title>The characterization of three novel Bacteroidetes species and genomic analysis of their roles in tidal elemental geochemical cycles.</title>
        <authorList>
            <person name="Ma K.-J."/>
        </authorList>
    </citation>
    <scope>NUCLEOTIDE SEQUENCE [LARGE SCALE GENOMIC DNA]</scope>
    <source>
        <strain evidence="2 3">M82</strain>
    </source>
</reference>
<accession>A0ABT3RAD8</accession>
<feature type="transmembrane region" description="Helical" evidence="1">
    <location>
        <begin position="23"/>
        <end position="44"/>
    </location>
</feature>